<dbReference type="SMART" id="SM00421">
    <property type="entry name" value="HTH_LUXR"/>
    <property type="match status" value="1"/>
</dbReference>
<dbReference type="PROSITE" id="PS50043">
    <property type="entry name" value="HTH_LUXR_2"/>
    <property type="match status" value="1"/>
</dbReference>
<evidence type="ECO:0000256" key="3">
    <source>
        <dbReference type="ARBA" id="ARBA00023125"/>
    </source>
</evidence>
<dbReference type="InterPro" id="IPR001789">
    <property type="entry name" value="Sig_transdc_resp-reg_receiver"/>
</dbReference>
<evidence type="ECO:0000256" key="2">
    <source>
        <dbReference type="ARBA" id="ARBA00023015"/>
    </source>
</evidence>
<dbReference type="InterPro" id="IPR016032">
    <property type="entry name" value="Sig_transdc_resp-reg_C-effctor"/>
</dbReference>
<keyword evidence="2" id="KW-0805">Transcription regulation</keyword>
<dbReference type="Pfam" id="PF00196">
    <property type="entry name" value="GerE"/>
    <property type="match status" value="1"/>
</dbReference>
<dbReference type="PANTHER" id="PTHR44688:SF16">
    <property type="entry name" value="DNA-BINDING TRANSCRIPTIONAL ACTIVATOR DEVR_DOSR"/>
    <property type="match status" value="1"/>
</dbReference>
<sequence length="212" mass="22425">MTTVLLIDDHELIRQGLAGAFAQDERFEVVGQAGSVADGLAQVARLQPDVVVTDVRLPDGSGLDVVRTLRKDDKQIGLVVLTMYAGDEQLFAAMDAGASAFVGKDAPTSTVVSAAKQASVAPLTFTCTGLAEAMMRRMRSGAPRLTDRERQVLDLLAEGLGVSQIAAKLYLSESTAKSHIGRIYDKLGAANRAQALVTAMRMGLIADATPPR</sequence>
<evidence type="ECO:0000259" key="6">
    <source>
        <dbReference type="PROSITE" id="PS50043"/>
    </source>
</evidence>
<comment type="caution">
    <text evidence="8">The sequence shown here is derived from an EMBL/GenBank/DDBJ whole genome shotgun (WGS) entry which is preliminary data.</text>
</comment>
<evidence type="ECO:0000313" key="9">
    <source>
        <dbReference type="Proteomes" id="UP000281738"/>
    </source>
</evidence>
<dbReference type="InterPro" id="IPR058245">
    <property type="entry name" value="NreC/VraR/RcsB-like_REC"/>
</dbReference>
<dbReference type="GO" id="GO:0006355">
    <property type="term" value="P:regulation of DNA-templated transcription"/>
    <property type="evidence" value="ECO:0007669"/>
    <property type="project" value="InterPro"/>
</dbReference>
<evidence type="ECO:0000256" key="5">
    <source>
        <dbReference type="PROSITE-ProRule" id="PRU00169"/>
    </source>
</evidence>
<organism evidence="8 9">
    <name type="scientific">Nocardioides aurantiacus</name>
    <dbReference type="NCBI Taxonomy" id="86796"/>
    <lineage>
        <taxon>Bacteria</taxon>
        <taxon>Bacillati</taxon>
        <taxon>Actinomycetota</taxon>
        <taxon>Actinomycetes</taxon>
        <taxon>Propionibacteriales</taxon>
        <taxon>Nocardioidaceae</taxon>
        <taxon>Nocardioides</taxon>
    </lineage>
</organism>
<keyword evidence="1 5" id="KW-0597">Phosphoprotein</keyword>
<protein>
    <submittedName>
        <fullName evidence="8">LuxR family two component transcriptional regulator</fullName>
    </submittedName>
</protein>
<dbReference type="Pfam" id="PF00072">
    <property type="entry name" value="Response_reg"/>
    <property type="match status" value="1"/>
</dbReference>
<evidence type="ECO:0000256" key="4">
    <source>
        <dbReference type="ARBA" id="ARBA00023163"/>
    </source>
</evidence>
<keyword evidence="9" id="KW-1185">Reference proteome</keyword>
<dbReference type="RefSeq" id="WP_123389599.1">
    <property type="nucleotide sequence ID" value="NZ_RKHO01000001.1"/>
</dbReference>
<dbReference type="OrthoDB" id="9808843at2"/>
<dbReference type="CDD" id="cd06170">
    <property type="entry name" value="LuxR_C_like"/>
    <property type="match status" value="1"/>
</dbReference>
<dbReference type="PROSITE" id="PS50110">
    <property type="entry name" value="RESPONSE_REGULATORY"/>
    <property type="match status" value="1"/>
</dbReference>
<dbReference type="SMART" id="SM00448">
    <property type="entry name" value="REC"/>
    <property type="match status" value="1"/>
</dbReference>
<accession>A0A3N2CSE6</accession>
<feature type="domain" description="Response regulatory" evidence="7">
    <location>
        <begin position="3"/>
        <end position="119"/>
    </location>
</feature>
<dbReference type="CDD" id="cd17535">
    <property type="entry name" value="REC_NarL-like"/>
    <property type="match status" value="1"/>
</dbReference>
<dbReference type="GO" id="GO:0000160">
    <property type="term" value="P:phosphorelay signal transduction system"/>
    <property type="evidence" value="ECO:0007669"/>
    <property type="project" value="InterPro"/>
</dbReference>
<dbReference type="GO" id="GO:0003677">
    <property type="term" value="F:DNA binding"/>
    <property type="evidence" value="ECO:0007669"/>
    <property type="project" value="UniProtKB-KW"/>
</dbReference>
<evidence type="ECO:0000313" key="8">
    <source>
        <dbReference type="EMBL" id="ROR90449.1"/>
    </source>
</evidence>
<dbReference type="Proteomes" id="UP000281738">
    <property type="component" value="Unassembled WGS sequence"/>
</dbReference>
<dbReference type="InterPro" id="IPR011006">
    <property type="entry name" value="CheY-like_superfamily"/>
</dbReference>
<reference evidence="8 9" key="1">
    <citation type="submission" date="2018-11" db="EMBL/GenBank/DDBJ databases">
        <title>Sequencing the genomes of 1000 actinobacteria strains.</title>
        <authorList>
            <person name="Klenk H.-P."/>
        </authorList>
    </citation>
    <scope>NUCLEOTIDE SEQUENCE [LARGE SCALE GENOMIC DNA]</scope>
    <source>
        <strain evidence="8 9">DSM 12652</strain>
    </source>
</reference>
<keyword evidence="3" id="KW-0238">DNA-binding</keyword>
<dbReference type="PANTHER" id="PTHR44688">
    <property type="entry name" value="DNA-BINDING TRANSCRIPTIONAL ACTIVATOR DEVR_DOSR"/>
    <property type="match status" value="1"/>
</dbReference>
<name>A0A3N2CSE6_9ACTN</name>
<dbReference type="PRINTS" id="PR00038">
    <property type="entry name" value="HTHLUXR"/>
</dbReference>
<dbReference type="InterPro" id="IPR000792">
    <property type="entry name" value="Tscrpt_reg_LuxR_C"/>
</dbReference>
<keyword evidence="4" id="KW-0804">Transcription</keyword>
<gene>
    <name evidence="8" type="ORF">EDD33_1289</name>
</gene>
<dbReference type="EMBL" id="RKHO01000001">
    <property type="protein sequence ID" value="ROR90449.1"/>
    <property type="molecule type" value="Genomic_DNA"/>
</dbReference>
<dbReference type="AlphaFoldDB" id="A0A3N2CSE6"/>
<feature type="modified residue" description="4-aspartylphosphate" evidence="5">
    <location>
        <position position="54"/>
    </location>
</feature>
<proteinExistence type="predicted"/>
<evidence type="ECO:0000256" key="1">
    <source>
        <dbReference type="ARBA" id="ARBA00022553"/>
    </source>
</evidence>
<dbReference type="Gene3D" id="3.40.50.2300">
    <property type="match status" value="1"/>
</dbReference>
<dbReference type="SUPFAM" id="SSF52172">
    <property type="entry name" value="CheY-like"/>
    <property type="match status" value="1"/>
</dbReference>
<evidence type="ECO:0000259" key="7">
    <source>
        <dbReference type="PROSITE" id="PS50110"/>
    </source>
</evidence>
<feature type="domain" description="HTH luxR-type" evidence="6">
    <location>
        <begin position="138"/>
        <end position="203"/>
    </location>
</feature>
<dbReference type="SUPFAM" id="SSF46894">
    <property type="entry name" value="C-terminal effector domain of the bipartite response regulators"/>
    <property type="match status" value="1"/>
</dbReference>